<organism evidence="4 5">
    <name type="scientific">Leifsonia williamsii</name>
    <dbReference type="NCBI Taxonomy" id="3035919"/>
    <lineage>
        <taxon>Bacteria</taxon>
        <taxon>Bacillati</taxon>
        <taxon>Actinomycetota</taxon>
        <taxon>Actinomycetes</taxon>
        <taxon>Micrococcales</taxon>
        <taxon>Microbacteriaceae</taxon>
        <taxon>Leifsonia</taxon>
    </lineage>
</organism>
<keyword evidence="5" id="KW-1185">Reference proteome</keyword>
<keyword evidence="1" id="KW-0547">Nucleotide-binding</keyword>
<dbReference type="PRINTS" id="PR00038">
    <property type="entry name" value="HTHLUXR"/>
</dbReference>
<name>A0ABT8KFB7_9MICO</name>
<keyword evidence="2" id="KW-0067">ATP-binding</keyword>
<proteinExistence type="predicted"/>
<evidence type="ECO:0000313" key="5">
    <source>
        <dbReference type="Proteomes" id="UP001174208"/>
    </source>
</evidence>
<dbReference type="PROSITE" id="PS00622">
    <property type="entry name" value="HTH_LUXR_1"/>
    <property type="match status" value="1"/>
</dbReference>
<dbReference type="Gene3D" id="1.10.10.10">
    <property type="entry name" value="Winged helix-like DNA-binding domain superfamily/Winged helix DNA-binding domain"/>
    <property type="match status" value="1"/>
</dbReference>
<evidence type="ECO:0000313" key="4">
    <source>
        <dbReference type="EMBL" id="MDN4615867.1"/>
    </source>
</evidence>
<dbReference type="EMBL" id="JAROCF010000001">
    <property type="protein sequence ID" value="MDN4615867.1"/>
    <property type="molecule type" value="Genomic_DNA"/>
</dbReference>
<dbReference type="SUPFAM" id="SSF52540">
    <property type="entry name" value="P-loop containing nucleoside triphosphate hydrolases"/>
    <property type="match status" value="1"/>
</dbReference>
<dbReference type="CDD" id="cd06170">
    <property type="entry name" value="LuxR_C_like"/>
    <property type="match status" value="1"/>
</dbReference>
<sequence length="959" mass="102677">MVEGAAGAARPLFGRDQARETILLVAHRAVDRGGAVLVTGEAGLGKTALLADVAERLDGWTLLRVHADSFESDLAYATVETLIRGLNGLRRDRAPRLPHPEPSADALTVGRLLLDAIDAIDGPVCLIVDDAQWVDEPSARALRFVVRRLSDQGFLFTAATRPQPNSVTALFDDVSAATVNHARIDLAPLTVADTQELAQHLLGHAVSRRTATRLTEATQGSPLLLSVLLKQLRETFAQALHPAGWDLPATAITPLATAIGSALEGAEPPVREAAETVAVLRDPLPLPVVGTIAERLGTTVDIPGAVSRGLVHAGQRDGVVWVEPAHALLADALTGGIPLERRVALHRIAAGVLTGHRALRHRVEAADRTDPTLVDELLAAALTCADQNQPEQAFSYARSAVHLASGTERERALIEIGLIAMRFRLHERIFELRDAIEALPASPSRDAVLLELRTLTGDVPGALALGLALEAATDRDPDARVIRVHVAEALPKVFMAMGDFGGVLDHLEQARRLIADCPAPDEVADPALRWMAHPEEHLMRLLGWALNSAAHARRPDLFRPLTAELDSLLDTHESPAAVDALVSRSRVFILDGRIEQARADLARANALVRRYPGSWTAGFARTIYAHILFLVGEWEESVTLADTAVALALDETDLSCWPIALWTSTLVRAGRGEAEAVEERLRAAAQARPGITGSYDGDLPYLARAELARALGRPGDQLAAAEEAEAAANRGSNLGWLTYRVDALAALGRPAEAREAFDRCAAAGMWRPYYGGVRWLEGRVLQAEGRLDEAREAYLAELDDRPGCAFPFPRAVAALDAGLLLGGLEPAEGASAYDRARAAELLEQAAATFRSLGASGYLIRTAHALDRLRSATPETAAETVAGATASDPLAALTTRERQVAHALAAGMTNKEIAERLYVSVTTVNFHVRNILAKLGLRSRRDLRGLGLGRRAPRGGPVKS</sequence>
<dbReference type="Gene3D" id="3.40.50.300">
    <property type="entry name" value="P-loop containing nucleotide triphosphate hydrolases"/>
    <property type="match status" value="1"/>
</dbReference>
<dbReference type="Pfam" id="PF13191">
    <property type="entry name" value="AAA_16"/>
    <property type="match status" value="1"/>
</dbReference>
<gene>
    <name evidence="4" type="ORF">P5G50_15560</name>
</gene>
<reference evidence="4" key="1">
    <citation type="submission" date="2023-06" db="EMBL/GenBank/DDBJ databases">
        <title>MT1 and MT2 Draft Genomes of Novel Species.</title>
        <authorList>
            <person name="Venkateswaran K."/>
        </authorList>
    </citation>
    <scope>NUCLEOTIDE SEQUENCE</scope>
    <source>
        <strain evidence="4">F6_8S_P_1B</strain>
    </source>
</reference>
<dbReference type="PROSITE" id="PS50043">
    <property type="entry name" value="HTH_LUXR_2"/>
    <property type="match status" value="1"/>
</dbReference>
<dbReference type="Proteomes" id="UP001174208">
    <property type="component" value="Unassembled WGS sequence"/>
</dbReference>
<dbReference type="InterPro" id="IPR041664">
    <property type="entry name" value="AAA_16"/>
</dbReference>
<dbReference type="RefSeq" id="WP_301212113.1">
    <property type="nucleotide sequence ID" value="NZ_JAROCF010000001.1"/>
</dbReference>
<evidence type="ECO:0000256" key="1">
    <source>
        <dbReference type="ARBA" id="ARBA00022741"/>
    </source>
</evidence>
<dbReference type="InterPro" id="IPR016032">
    <property type="entry name" value="Sig_transdc_resp-reg_C-effctor"/>
</dbReference>
<dbReference type="PANTHER" id="PTHR16305">
    <property type="entry name" value="TESTICULAR SOLUBLE ADENYLYL CYCLASE"/>
    <property type="match status" value="1"/>
</dbReference>
<dbReference type="InterPro" id="IPR000792">
    <property type="entry name" value="Tscrpt_reg_LuxR_C"/>
</dbReference>
<evidence type="ECO:0000256" key="2">
    <source>
        <dbReference type="ARBA" id="ARBA00022840"/>
    </source>
</evidence>
<dbReference type="SMART" id="SM00421">
    <property type="entry name" value="HTH_LUXR"/>
    <property type="match status" value="1"/>
</dbReference>
<dbReference type="SUPFAM" id="SSF48452">
    <property type="entry name" value="TPR-like"/>
    <property type="match status" value="1"/>
</dbReference>
<evidence type="ECO:0000259" key="3">
    <source>
        <dbReference type="PROSITE" id="PS50043"/>
    </source>
</evidence>
<dbReference type="InterPro" id="IPR027417">
    <property type="entry name" value="P-loop_NTPase"/>
</dbReference>
<dbReference type="InterPro" id="IPR036388">
    <property type="entry name" value="WH-like_DNA-bd_sf"/>
</dbReference>
<comment type="caution">
    <text evidence="4">The sequence shown here is derived from an EMBL/GenBank/DDBJ whole genome shotgun (WGS) entry which is preliminary data.</text>
</comment>
<dbReference type="Gene3D" id="1.25.40.10">
    <property type="entry name" value="Tetratricopeptide repeat domain"/>
    <property type="match status" value="1"/>
</dbReference>
<protein>
    <submittedName>
        <fullName evidence="4">LuxR C-terminal-related transcriptional regulator</fullName>
    </submittedName>
</protein>
<dbReference type="Pfam" id="PF00196">
    <property type="entry name" value="GerE"/>
    <property type="match status" value="1"/>
</dbReference>
<dbReference type="InterPro" id="IPR011990">
    <property type="entry name" value="TPR-like_helical_dom_sf"/>
</dbReference>
<accession>A0ABT8KFB7</accession>
<feature type="domain" description="HTH luxR-type" evidence="3">
    <location>
        <begin position="885"/>
        <end position="950"/>
    </location>
</feature>
<dbReference type="SUPFAM" id="SSF46894">
    <property type="entry name" value="C-terminal effector domain of the bipartite response regulators"/>
    <property type="match status" value="1"/>
</dbReference>
<dbReference type="PANTHER" id="PTHR16305:SF28">
    <property type="entry name" value="GUANYLATE CYCLASE DOMAIN-CONTAINING PROTEIN"/>
    <property type="match status" value="1"/>
</dbReference>